<evidence type="ECO:0000256" key="2">
    <source>
        <dbReference type="ARBA" id="ARBA00008974"/>
    </source>
</evidence>
<dbReference type="InterPro" id="IPR001248">
    <property type="entry name" value="Pur-cyt_permease"/>
</dbReference>
<feature type="transmembrane region" description="Helical" evidence="7">
    <location>
        <begin position="272"/>
        <end position="293"/>
    </location>
</feature>
<sequence>MLTMGIRNLKSKLQVEQTDEKGSAWSNIDLQPTPPEDRNWSPWYFFAFQFSIAFSPTTYNLGASLVAIGLNWWTIVIASIIGTLCCMIILFFNSRGAAIYHVGFPVYLRICSGFYGSLFFIFIRGVVAVLYMGTQTYYASRLINVSLRCIFGHKWTDIPNQLPESASITSSGLLAFFIFWIIQFPFAWLHPSKAGPVFAVKSWLTPPTYIATMVWAVIKAKGAHMGELGTADATGSELAWSFMKAINSVVSGVIPPLVNIPDLARYAKEPRATWPMVAGLFISKPLVIIFGMVTTSASVKLFNEAYWNLWDFYSAILNAHWSASTRTLIFLASTIQAYATLATNVSSNAIPVGCDLSGLLPRYFTIRRGQILCSLLAIAVVPWKLVNSATSFLTFLGSYVCFICPIVACMIVDYWVARRGNVHVPSLYHCDPASPYYFWRGVNPRAYAAWVVGVALVISGLSGVLNPGSISQTAVNVYNMGFLLSTSSAALTYFVLIKVWPVRVYPVGREGTGLEWEIMGPSEGFFEGDEKPEYLMRGTVIYGRDVEGGSGTEVAVESPGEGHIQLQLTLCNQTHISSRCLRILWYDTPNAPQFLGSALLSALPSLPWYPTSAPPPVIVAMYPPRLGIASLYRFLFVLCTLRLVVSTTQEGFVPRCYYPDGTIAPNDYACRLNTTESFCCTTGVKCLDNKVCDVVDPTQYRYNRGTCTDKTWTSEECPKFCQAQSPDYGSGVIRCSNTGGDVCCDNDQKDSTATCCQDDSNIFQLAGEWDAFRTIDGNAASSTRDVSSSTAASSPAKTSAAQTTAAKAEKNNKGTGLETGAIVGIAIGSVAGVCALGALVFWRMRKGREREEAPGVAELDAYEMRHELKAEEPMHEIAGREAPQELSSGEERHEMEGSSPLDQKLATGKEDQAKS</sequence>
<proteinExistence type="inferred from homology"/>
<feature type="transmembrane region" description="Helical" evidence="7">
    <location>
        <begin position="166"/>
        <end position="186"/>
    </location>
</feature>
<dbReference type="CDD" id="cd11482">
    <property type="entry name" value="SLC-NCS1sbd_NRT1-like"/>
    <property type="match status" value="1"/>
</dbReference>
<keyword evidence="9" id="KW-1185">Reference proteome</keyword>
<evidence type="ECO:0000256" key="3">
    <source>
        <dbReference type="ARBA" id="ARBA00022692"/>
    </source>
</evidence>
<dbReference type="AlphaFoldDB" id="A0A8H4IX06"/>
<evidence type="ECO:0008006" key="10">
    <source>
        <dbReference type="Google" id="ProtNLM"/>
    </source>
</evidence>
<feature type="transmembrane region" description="Helical" evidence="7">
    <location>
        <begin position="369"/>
        <end position="386"/>
    </location>
</feature>
<feature type="transmembrane region" description="Helical" evidence="7">
    <location>
        <begin position="43"/>
        <end position="66"/>
    </location>
</feature>
<comment type="similarity">
    <text evidence="2">Belongs to the purine-cytosine permease (2.A.39) family.</text>
</comment>
<dbReference type="Gene3D" id="1.10.4160.10">
    <property type="entry name" value="Hydantoin permease"/>
    <property type="match status" value="1"/>
</dbReference>
<feature type="region of interest" description="Disordered" evidence="6">
    <location>
        <begin position="871"/>
        <end position="915"/>
    </location>
</feature>
<comment type="subcellular location">
    <subcellularLocation>
        <location evidence="1">Membrane</location>
        <topology evidence="1">Multi-pass membrane protein</topology>
    </subcellularLocation>
</comment>
<feature type="transmembrane region" description="Helical" evidence="7">
    <location>
        <begin position="820"/>
        <end position="842"/>
    </location>
</feature>
<evidence type="ECO:0000256" key="6">
    <source>
        <dbReference type="SAM" id="MobiDB-lite"/>
    </source>
</evidence>
<evidence type="ECO:0000256" key="1">
    <source>
        <dbReference type="ARBA" id="ARBA00004141"/>
    </source>
</evidence>
<comment type="caution">
    <text evidence="8">The sequence shown here is derived from an EMBL/GenBank/DDBJ whole genome shotgun (WGS) entry which is preliminary data.</text>
</comment>
<feature type="compositionally biased region" description="Basic and acidic residues" evidence="6">
    <location>
        <begin position="871"/>
        <end position="896"/>
    </location>
</feature>
<evidence type="ECO:0000256" key="5">
    <source>
        <dbReference type="ARBA" id="ARBA00023136"/>
    </source>
</evidence>
<dbReference type="PANTHER" id="PTHR30618">
    <property type="entry name" value="NCS1 FAMILY PURINE/PYRIMIDINE TRANSPORTER"/>
    <property type="match status" value="1"/>
</dbReference>
<dbReference type="PANTHER" id="PTHR30618:SF0">
    <property type="entry name" value="PURINE-URACIL PERMEASE NCS1"/>
    <property type="match status" value="1"/>
</dbReference>
<protein>
    <recommendedName>
        <fullName evidence="10">Allantoin transport protein</fullName>
    </recommendedName>
</protein>
<evidence type="ECO:0000256" key="4">
    <source>
        <dbReference type="ARBA" id="ARBA00022989"/>
    </source>
</evidence>
<feature type="transmembrane region" description="Helical" evidence="7">
    <location>
        <begin position="477"/>
        <end position="496"/>
    </location>
</feature>
<feature type="transmembrane region" description="Helical" evidence="7">
    <location>
        <begin position="113"/>
        <end position="132"/>
    </location>
</feature>
<dbReference type="EMBL" id="WWBZ02000022">
    <property type="protein sequence ID" value="KAF4308747.1"/>
    <property type="molecule type" value="Genomic_DNA"/>
</dbReference>
<gene>
    <name evidence="8" type="ORF">GTA08_BOTSDO03891</name>
</gene>
<organism evidence="8 9">
    <name type="scientific">Botryosphaeria dothidea</name>
    <dbReference type="NCBI Taxonomy" id="55169"/>
    <lineage>
        <taxon>Eukaryota</taxon>
        <taxon>Fungi</taxon>
        <taxon>Dikarya</taxon>
        <taxon>Ascomycota</taxon>
        <taxon>Pezizomycotina</taxon>
        <taxon>Dothideomycetes</taxon>
        <taxon>Dothideomycetes incertae sedis</taxon>
        <taxon>Botryosphaeriales</taxon>
        <taxon>Botryosphaeriaceae</taxon>
        <taxon>Botryosphaeria</taxon>
    </lineage>
</organism>
<keyword evidence="3 7" id="KW-0812">Transmembrane</keyword>
<dbReference type="Pfam" id="PF02133">
    <property type="entry name" value="Transp_cyt_pur"/>
    <property type="match status" value="1"/>
</dbReference>
<dbReference type="GO" id="GO:0005886">
    <property type="term" value="C:plasma membrane"/>
    <property type="evidence" value="ECO:0007669"/>
    <property type="project" value="TreeGrafter"/>
</dbReference>
<dbReference type="GO" id="GO:0015205">
    <property type="term" value="F:nucleobase transmembrane transporter activity"/>
    <property type="evidence" value="ECO:0007669"/>
    <property type="project" value="TreeGrafter"/>
</dbReference>
<feature type="transmembrane region" description="Helical" evidence="7">
    <location>
        <begin position="447"/>
        <end position="465"/>
    </location>
</feature>
<dbReference type="InterPro" id="IPR045225">
    <property type="entry name" value="Uracil/uridine/allantoin_perm"/>
</dbReference>
<feature type="compositionally biased region" description="Low complexity" evidence="6">
    <location>
        <begin position="780"/>
        <end position="806"/>
    </location>
</feature>
<keyword evidence="4 7" id="KW-1133">Transmembrane helix</keyword>
<evidence type="ECO:0000313" key="8">
    <source>
        <dbReference type="EMBL" id="KAF4308747.1"/>
    </source>
</evidence>
<evidence type="ECO:0000256" key="7">
    <source>
        <dbReference type="SAM" id="Phobius"/>
    </source>
</evidence>
<feature type="region of interest" description="Disordered" evidence="6">
    <location>
        <begin position="780"/>
        <end position="815"/>
    </location>
</feature>
<reference evidence="8" key="1">
    <citation type="submission" date="2020-04" db="EMBL/GenBank/DDBJ databases">
        <title>Genome Assembly and Annotation of Botryosphaeria dothidea sdau 11-99, a Latent Pathogen of Apple Fruit Ring Rot in China.</title>
        <authorList>
            <person name="Yu C."/>
            <person name="Diao Y."/>
            <person name="Lu Q."/>
            <person name="Zhao J."/>
            <person name="Cui S."/>
            <person name="Peng C."/>
            <person name="He B."/>
            <person name="Liu H."/>
        </authorList>
    </citation>
    <scope>NUCLEOTIDE SEQUENCE [LARGE SCALE GENOMIC DNA]</scope>
    <source>
        <strain evidence="8">Sdau11-99</strain>
    </source>
</reference>
<feature type="transmembrane region" description="Helical" evidence="7">
    <location>
        <begin position="238"/>
        <end position="260"/>
    </location>
</feature>
<dbReference type="Proteomes" id="UP000572817">
    <property type="component" value="Unassembled WGS sequence"/>
</dbReference>
<evidence type="ECO:0000313" key="9">
    <source>
        <dbReference type="Proteomes" id="UP000572817"/>
    </source>
</evidence>
<feature type="transmembrane region" description="Helical" evidence="7">
    <location>
        <begin position="198"/>
        <end position="218"/>
    </location>
</feature>
<feature type="transmembrane region" description="Helical" evidence="7">
    <location>
        <begin position="393"/>
        <end position="417"/>
    </location>
</feature>
<dbReference type="OrthoDB" id="2018619at2759"/>
<accession>A0A8H4IX06</accession>
<feature type="transmembrane region" description="Helical" evidence="7">
    <location>
        <begin position="72"/>
        <end position="92"/>
    </location>
</feature>
<keyword evidence="5 7" id="KW-0472">Membrane</keyword>
<name>A0A8H4IX06_9PEZI</name>